<dbReference type="Proteomes" id="UP000253209">
    <property type="component" value="Unassembled WGS sequence"/>
</dbReference>
<evidence type="ECO:0000259" key="2">
    <source>
        <dbReference type="Pfam" id="PF03629"/>
    </source>
</evidence>
<keyword evidence="4" id="KW-1185">Reference proteome</keyword>
<evidence type="ECO:0000313" key="3">
    <source>
        <dbReference type="EMBL" id="RCH55361.1"/>
    </source>
</evidence>
<proteinExistence type="predicted"/>
<reference evidence="3 4" key="1">
    <citation type="submission" date="2018-05" db="EMBL/GenBank/DDBJ databases">
        <title>Mucilaginibacter hurinus sp. nov., isolated from briquette warehouse soil.</title>
        <authorList>
            <person name="Choi L."/>
        </authorList>
    </citation>
    <scope>NUCLEOTIDE SEQUENCE [LARGE SCALE GENOMIC DNA]</scope>
    <source>
        <strain evidence="3 4">ZR32</strain>
    </source>
</reference>
<evidence type="ECO:0000313" key="4">
    <source>
        <dbReference type="Proteomes" id="UP000253209"/>
    </source>
</evidence>
<keyword evidence="1" id="KW-0378">Hydrolase</keyword>
<comment type="caution">
    <text evidence="3">The sequence shown here is derived from an EMBL/GenBank/DDBJ whole genome shotgun (WGS) entry which is preliminary data.</text>
</comment>
<organism evidence="3 4">
    <name type="scientific">Mucilaginibacter hurinus</name>
    <dbReference type="NCBI Taxonomy" id="2201324"/>
    <lineage>
        <taxon>Bacteria</taxon>
        <taxon>Pseudomonadati</taxon>
        <taxon>Bacteroidota</taxon>
        <taxon>Sphingobacteriia</taxon>
        <taxon>Sphingobacteriales</taxon>
        <taxon>Sphingobacteriaceae</taxon>
        <taxon>Mucilaginibacter</taxon>
    </lineage>
</organism>
<dbReference type="InterPro" id="IPR036514">
    <property type="entry name" value="SGNH_hydro_sf"/>
</dbReference>
<dbReference type="PANTHER" id="PTHR22901:SF0">
    <property type="entry name" value="SIALATE O-ACETYLESTERASE"/>
    <property type="match status" value="1"/>
</dbReference>
<dbReference type="GO" id="GO:0005975">
    <property type="term" value="P:carbohydrate metabolic process"/>
    <property type="evidence" value="ECO:0007669"/>
    <property type="project" value="TreeGrafter"/>
</dbReference>
<dbReference type="RefSeq" id="WP_114004983.1">
    <property type="nucleotide sequence ID" value="NZ_QGDC01000004.1"/>
</dbReference>
<dbReference type="GO" id="GO:0001681">
    <property type="term" value="F:sialate O-acetylesterase activity"/>
    <property type="evidence" value="ECO:0007669"/>
    <property type="project" value="InterPro"/>
</dbReference>
<dbReference type="EMBL" id="QGDC01000004">
    <property type="protein sequence ID" value="RCH55361.1"/>
    <property type="molecule type" value="Genomic_DNA"/>
</dbReference>
<dbReference type="OrthoDB" id="9816001at2"/>
<accession>A0A367GRM6</accession>
<feature type="domain" description="Sialate O-acetylesterase" evidence="2">
    <location>
        <begin position="121"/>
        <end position="375"/>
    </location>
</feature>
<name>A0A367GRM6_9SPHI</name>
<evidence type="ECO:0000256" key="1">
    <source>
        <dbReference type="ARBA" id="ARBA00022801"/>
    </source>
</evidence>
<dbReference type="PANTHER" id="PTHR22901">
    <property type="entry name" value="SIALATE O-ACETYLESTERASE"/>
    <property type="match status" value="1"/>
</dbReference>
<dbReference type="InterPro" id="IPR039329">
    <property type="entry name" value="SIAE"/>
</dbReference>
<sequence>MNLRFLILFVLTVFVVDTASAHIYNRPMPDSSFKVASPFQSNMVVQQGKPFTLWGEARYGQKVVIKASWANSAVTVKVNKSGYWRGQIAVPKAISGDFTPHTLTLYCNGTTIALNNLAIGEVWFAAGQSNMRYKMIGSKGDVDGVVDYETEIPLANCPNIRLLTVAMDFKARPHSTFSGNWVVCTPETVKEFSGVGYYFAREIQSKLNVPVGIILSAVGASSIQAWTRRETLAADTADEHLKRYDADAKSKLPLTPDFTFEKVVRPTLLYNAMVHPIAGFSLRGFLWYQGETNRWEGKKYTRSLSRMIQSWRDEFGQGSLPFYYVQVAPYLDRREDLVNDYYAIFREAQAEVRATENTEMAITLDSEDPKNIHPREKKPVGLRLARIALNKTYQIVTPYLGPQVSDITVEGSSLRLIYNKSTLAGGLATTDNKPPANFFIAGSDKVFYAANAVIAGDDIILQAGSVQKPLYLRYAFTSSVVTNLTNKAGLPAEQFRNDE</sequence>
<dbReference type="SUPFAM" id="SSF52266">
    <property type="entry name" value="SGNH hydrolase"/>
    <property type="match status" value="1"/>
</dbReference>
<dbReference type="AlphaFoldDB" id="A0A367GRM6"/>
<dbReference type="Pfam" id="PF03629">
    <property type="entry name" value="SASA"/>
    <property type="match status" value="1"/>
</dbReference>
<gene>
    <name evidence="3" type="ORF">DJ568_09275</name>
</gene>
<protein>
    <submittedName>
        <fullName evidence="3">Sialate O-acetylesterase</fullName>
    </submittedName>
</protein>
<dbReference type="Gene3D" id="3.40.50.1110">
    <property type="entry name" value="SGNH hydrolase"/>
    <property type="match status" value="1"/>
</dbReference>
<dbReference type="InterPro" id="IPR005181">
    <property type="entry name" value="SASA"/>
</dbReference>